<dbReference type="GO" id="GO:0007020">
    <property type="term" value="P:microtubule nucleation"/>
    <property type="evidence" value="ECO:0007669"/>
    <property type="project" value="InterPro"/>
</dbReference>
<comment type="caution">
    <text evidence="9">The sequence shown here is derived from an EMBL/GenBank/DDBJ whole genome shotgun (WGS) entry which is preliminary data.</text>
</comment>
<keyword evidence="2 5" id="KW-0963">Cytoplasm</keyword>
<dbReference type="GO" id="GO:0051321">
    <property type="term" value="P:meiotic cell cycle"/>
    <property type="evidence" value="ECO:0007669"/>
    <property type="project" value="TreeGrafter"/>
</dbReference>
<feature type="compositionally biased region" description="Low complexity" evidence="6">
    <location>
        <begin position="160"/>
        <end position="176"/>
    </location>
</feature>
<dbReference type="Proteomes" id="UP000549394">
    <property type="component" value="Unassembled WGS sequence"/>
</dbReference>
<comment type="similarity">
    <text evidence="1 5">Belongs to the TUBGCP family.</text>
</comment>
<dbReference type="PANTHER" id="PTHR19302">
    <property type="entry name" value="GAMMA TUBULIN COMPLEX PROTEIN"/>
    <property type="match status" value="1"/>
</dbReference>
<dbReference type="GO" id="GO:0000278">
    <property type="term" value="P:mitotic cell cycle"/>
    <property type="evidence" value="ECO:0007669"/>
    <property type="project" value="TreeGrafter"/>
</dbReference>
<dbReference type="CDD" id="cd22572">
    <property type="entry name" value="GCP5_NTD"/>
    <property type="match status" value="1"/>
</dbReference>
<accession>A0A7I8VG79</accession>
<feature type="compositionally biased region" description="Acidic residues" evidence="6">
    <location>
        <begin position="144"/>
        <end position="159"/>
    </location>
</feature>
<feature type="domain" description="Gamma tubulin complex component C-terminal" evidence="7">
    <location>
        <begin position="565"/>
        <end position="807"/>
    </location>
</feature>
<proteinExistence type="inferred from homology"/>
<name>A0A7I8VG79_9ANNE</name>
<dbReference type="GO" id="GO:0000930">
    <property type="term" value="C:gamma-tubulin complex"/>
    <property type="evidence" value="ECO:0007669"/>
    <property type="project" value="TreeGrafter"/>
</dbReference>
<dbReference type="GO" id="GO:0005874">
    <property type="term" value="C:microtubule"/>
    <property type="evidence" value="ECO:0007669"/>
    <property type="project" value="UniProtKB-KW"/>
</dbReference>
<dbReference type="InterPro" id="IPR041470">
    <property type="entry name" value="GCP_N"/>
</dbReference>
<feature type="domain" description="Gamma tubulin complex component protein N-terminal" evidence="8">
    <location>
        <begin position="253"/>
        <end position="561"/>
    </location>
</feature>
<dbReference type="Pfam" id="PF17681">
    <property type="entry name" value="GCP_N_terminal"/>
    <property type="match status" value="1"/>
</dbReference>
<evidence type="ECO:0000256" key="3">
    <source>
        <dbReference type="ARBA" id="ARBA00022701"/>
    </source>
</evidence>
<dbReference type="GO" id="GO:0031122">
    <property type="term" value="P:cytoplasmic microtubule organization"/>
    <property type="evidence" value="ECO:0007669"/>
    <property type="project" value="TreeGrafter"/>
</dbReference>
<reference evidence="9 10" key="1">
    <citation type="submission" date="2020-08" db="EMBL/GenBank/DDBJ databases">
        <authorList>
            <person name="Hejnol A."/>
        </authorList>
    </citation>
    <scope>NUCLEOTIDE SEQUENCE [LARGE SCALE GENOMIC DNA]</scope>
</reference>
<dbReference type="InterPro" id="IPR040457">
    <property type="entry name" value="GCP_C"/>
</dbReference>
<gene>
    <name evidence="9" type="ORF">DGYR_LOCUS3525</name>
</gene>
<comment type="subcellular location">
    <subcellularLocation>
        <location evidence="5">Cytoplasm</location>
        <location evidence="5">Cytoskeleton</location>
        <location evidence="5">Microtubule organizing center</location>
    </subcellularLocation>
</comment>
<evidence type="ECO:0000256" key="5">
    <source>
        <dbReference type="RuleBase" id="RU363050"/>
    </source>
</evidence>
<evidence type="ECO:0000256" key="1">
    <source>
        <dbReference type="ARBA" id="ARBA00010337"/>
    </source>
</evidence>
<evidence type="ECO:0000313" key="10">
    <source>
        <dbReference type="Proteomes" id="UP000549394"/>
    </source>
</evidence>
<dbReference type="InterPro" id="IPR042241">
    <property type="entry name" value="GCP_C_sf"/>
</dbReference>
<dbReference type="InterPro" id="IPR007259">
    <property type="entry name" value="GCP"/>
</dbReference>
<dbReference type="EMBL" id="CAJFCJ010000005">
    <property type="protein sequence ID" value="CAD5114700.1"/>
    <property type="molecule type" value="Genomic_DNA"/>
</dbReference>
<evidence type="ECO:0000259" key="8">
    <source>
        <dbReference type="Pfam" id="PF17681"/>
    </source>
</evidence>
<dbReference type="OrthoDB" id="66546at2759"/>
<protein>
    <recommendedName>
        <fullName evidence="5">Gamma-tubulin complex component</fullName>
    </recommendedName>
</protein>
<dbReference type="PANTHER" id="PTHR19302:SF33">
    <property type="entry name" value="GAMMA-TUBULIN COMPLEX COMPONENT 5"/>
    <property type="match status" value="1"/>
</dbReference>
<dbReference type="GO" id="GO:0043015">
    <property type="term" value="F:gamma-tubulin binding"/>
    <property type="evidence" value="ECO:0007669"/>
    <property type="project" value="InterPro"/>
</dbReference>
<dbReference type="AlphaFoldDB" id="A0A7I8VG79"/>
<keyword evidence="4 5" id="KW-0206">Cytoskeleton</keyword>
<evidence type="ECO:0000256" key="6">
    <source>
        <dbReference type="SAM" id="MobiDB-lite"/>
    </source>
</evidence>
<organism evidence="9 10">
    <name type="scientific">Dimorphilus gyrociliatus</name>
    <dbReference type="NCBI Taxonomy" id="2664684"/>
    <lineage>
        <taxon>Eukaryota</taxon>
        <taxon>Metazoa</taxon>
        <taxon>Spiralia</taxon>
        <taxon>Lophotrochozoa</taxon>
        <taxon>Annelida</taxon>
        <taxon>Polychaeta</taxon>
        <taxon>Polychaeta incertae sedis</taxon>
        <taxon>Dinophilidae</taxon>
        <taxon>Dimorphilus</taxon>
    </lineage>
</organism>
<dbReference type="GO" id="GO:0051011">
    <property type="term" value="F:microtubule minus-end binding"/>
    <property type="evidence" value="ECO:0007669"/>
    <property type="project" value="TreeGrafter"/>
</dbReference>
<evidence type="ECO:0000313" key="9">
    <source>
        <dbReference type="EMBL" id="CAD5114700.1"/>
    </source>
</evidence>
<keyword evidence="10" id="KW-1185">Reference proteome</keyword>
<dbReference type="GO" id="GO:0000922">
    <property type="term" value="C:spindle pole"/>
    <property type="evidence" value="ECO:0007669"/>
    <property type="project" value="InterPro"/>
</dbReference>
<evidence type="ECO:0000259" key="7">
    <source>
        <dbReference type="Pfam" id="PF04130"/>
    </source>
</evidence>
<dbReference type="Gene3D" id="1.20.120.1900">
    <property type="entry name" value="Gamma-tubulin complex, C-terminal domain"/>
    <property type="match status" value="1"/>
</dbReference>
<dbReference type="GO" id="GO:0051225">
    <property type="term" value="P:spindle assembly"/>
    <property type="evidence" value="ECO:0007669"/>
    <property type="project" value="TreeGrafter"/>
</dbReference>
<evidence type="ECO:0000256" key="2">
    <source>
        <dbReference type="ARBA" id="ARBA00022490"/>
    </source>
</evidence>
<evidence type="ECO:0000256" key="4">
    <source>
        <dbReference type="ARBA" id="ARBA00023212"/>
    </source>
</evidence>
<feature type="region of interest" description="Disordered" evidence="6">
    <location>
        <begin position="143"/>
        <end position="182"/>
    </location>
</feature>
<sequence length="844" mass="99794">MSKSQIQYLSGCSLKLISAFTDFGREDENYEICHDFILSNLRFHRYLDTNSHDMKRKAQGLIDKFLIHAQHPKAGKMAKCLKSLESLTDFSALRFIMLLANRPTEYEYVEDFERVEEEPIDDFDWTEYLNRGLEVYNIDSTFSSEDELEEDDKRDDNEAENQTQNTTTNNNTLEGTTDTEEEDKTLVSLVEEIEYHDGLEKRVVDKYWRSGGKFENIKSSMPSANLYNNWFAYSTGLSKHKASTSFLNDYILIRESIWLFCGSPAKHIFDFINYTPRVNSLSEHSLIGLLKVIVEHAKKLKEMFDYTDSLSQKVFCQTEEAFISYFASLLNEIRKKFLDIEKTLIVWLKENEEPKCPLTLLKFVNMIEPEMKSITLYYEIFYSLKQNMDIDFQLRSLFILSELYNTVTSRNLIGSSSINIQIYKLFLNTLRPYLDIIYYWIWYGELRDCKNEFLIQRSKIDKTEELWHSSYTLNRKKFLFFQPILKQLLQAAKSVDVLQQMNKLQVSYEDDNLFDIFSENMLQIDIDGWTNMDKILKNGLYSHVIKQCDFVCKCLLDVLLTDYQLTNTFKTLQQFYLLEDGETMRNFYLPIFEMIRDNQDWKDVTLLTTSFQDSINNHELQSFSSRFHVTVEESDEGSFDMMKLNFDVRWPENIVVHSASLTLYNRIFAFLLQIKRMKYALDNLRFSNMNYNLTQEAKHRMCILRMKFLHFINNLHVYIMRRILQTSGLQFSEHLRLAKNVEDLISAHNRYIKQIYSRCLLSDKLSFIRQAIFKIFNAVSSLEKMWTEIVNINEITALEVQLSKTVSFLASFLMKVIRKGFYPHLEFLAFSLQPTKSARHNQSH</sequence>
<dbReference type="Pfam" id="PF04130">
    <property type="entry name" value="GCP_C_terminal"/>
    <property type="match status" value="1"/>
</dbReference>
<dbReference type="InterPro" id="IPR059169">
    <property type="entry name" value="GCP5_N_ext"/>
</dbReference>
<keyword evidence="3 5" id="KW-0493">Microtubule</keyword>